<dbReference type="GO" id="GO:0008734">
    <property type="term" value="F:L-aspartate oxidase activity"/>
    <property type="evidence" value="ECO:0007669"/>
    <property type="project" value="UniProtKB-EC"/>
</dbReference>
<evidence type="ECO:0000256" key="6">
    <source>
        <dbReference type="ARBA" id="ARBA00022630"/>
    </source>
</evidence>
<feature type="domain" description="FAD-dependent oxidoreductase 2 FAD-binding" evidence="12">
    <location>
        <begin position="4"/>
        <end position="391"/>
    </location>
</feature>
<dbReference type="InterPro" id="IPR027477">
    <property type="entry name" value="Succ_DH/fumarate_Rdtase_cat_sf"/>
</dbReference>
<evidence type="ECO:0000256" key="5">
    <source>
        <dbReference type="ARBA" id="ARBA00021901"/>
    </source>
</evidence>
<dbReference type="Gene3D" id="3.90.700.10">
    <property type="entry name" value="Succinate dehydrogenase/fumarate reductase flavoprotein, catalytic domain"/>
    <property type="match status" value="1"/>
</dbReference>
<evidence type="ECO:0000256" key="3">
    <source>
        <dbReference type="ARBA" id="ARBA00008562"/>
    </source>
</evidence>
<protein>
    <recommendedName>
        <fullName evidence="5">L-aspartate oxidase</fullName>
        <ecNumber evidence="4">1.4.3.16</ecNumber>
    </recommendedName>
    <alternativeName>
        <fullName evidence="10">Quinolinate synthase B</fullName>
    </alternativeName>
</protein>
<name>A0A7X2PA27_9FIRM</name>
<evidence type="ECO:0000259" key="12">
    <source>
        <dbReference type="Pfam" id="PF00890"/>
    </source>
</evidence>
<dbReference type="AlphaFoldDB" id="A0A7X2PA27"/>
<comment type="catalytic activity">
    <reaction evidence="11">
        <text>L-aspartate + O2 = iminosuccinate + H2O2</text>
        <dbReference type="Rhea" id="RHEA:25876"/>
        <dbReference type="ChEBI" id="CHEBI:15379"/>
        <dbReference type="ChEBI" id="CHEBI:16240"/>
        <dbReference type="ChEBI" id="CHEBI:29991"/>
        <dbReference type="ChEBI" id="CHEBI:77875"/>
        <dbReference type="EC" id="1.4.3.16"/>
    </reaction>
    <physiologicalReaction direction="left-to-right" evidence="11">
        <dbReference type="Rhea" id="RHEA:25877"/>
    </physiologicalReaction>
</comment>
<evidence type="ECO:0000256" key="7">
    <source>
        <dbReference type="ARBA" id="ARBA00022642"/>
    </source>
</evidence>
<comment type="pathway">
    <text evidence="2">Cofactor biosynthesis; NAD(+) biosynthesis; iminoaspartate from L-aspartate (oxidase route): step 1/1.</text>
</comment>
<evidence type="ECO:0000256" key="10">
    <source>
        <dbReference type="ARBA" id="ARBA00030386"/>
    </source>
</evidence>
<proteinExistence type="inferred from homology"/>
<keyword evidence="14" id="KW-1185">Reference proteome</keyword>
<dbReference type="InterPro" id="IPR036188">
    <property type="entry name" value="FAD/NAD-bd_sf"/>
</dbReference>
<dbReference type="EC" id="1.4.3.16" evidence="4"/>
<dbReference type="PANTHER" id="PTHR42716:SF2">
    <property type="entry name" value="L-ASPARTATE OXIDASE, CHLOROPLASTIC"/>
    <property type="match status" value="1"/>
</dbReference>
<evidence type="ECO:0000256" key="2">
    <source>
        <dbReference type="ARBA" id="ARBA00004950"/>
    </source>
</evidence>
<evidence type="ECO:0000256" key="11">
    <source>
        <dbReference type="ARBA" id="ARBA00048305"/>
    </source>
</evidence>
<comment type="similarity">
    <text evidence="3">Belongs to the FAD-dependent oxidoreductase 2 family. NadB subfamily.</text>
</comment>
<dbReference type="SUPFAM" id="SSF56425">
    <property type="entry name" value="Succinate dehydrogenase/fumarate reductase flavoprotein, catalytic domain"/>
    <property type="match status" value="1"/>
</dbReference>
<keyword evidence="9" id="KW-0560">Oxidoreductase</keyword>
<accession>A0A7X2PA27</accession>
<keyword evidence="7" id="KW-0662">Pyridine nucleotide biosynthesis</keyword>
<keyword evidence="6" id="KW-0285">Flavoprotein</keyword>
<evidence type="ECO:0000256" key="8">
    <source>
        <dbReference type="ARBA" id="ARBA00022827"/>
    </source>
</evidence>
<dbReference type="PRINTS" id="PR00368">
    <property type="entry name" value="FADPNR"/>
</dbReference>
<comment type="caution">
    <text evidence="13">The sequence shown here is derived from an EMBL/GenBank/DDBJ whole genome shotgun (WGS) entry which is preliminary data.</text>
</comment>
<dbReference type="SUPFAM" id="SSF51905">
    <property type="entry name" value="FAD/NAD(P)-binding domain"/>
    <property type="match status" value="1"/>
</dbReference>
<dbReference type="PANTHER" id="PTHR42716">
    <property type="entry name" value="L-ASPARTATE OXIDASE"/>
    <property type="match status" value="1"/>
</dbReference>
<keyword evidence="8" id="KW-0274">FAD</keyword>
<evidence type="ECO:0000256" key="1">
    <source>
        <dbReference type="ARBA" id="ARBA00001974"/>
    </source>
</evidence>
<dbReference type="GO" id="GO:0034628">
    <property type="term" value="P:'de novo' NAD+ biosynthetic process from L-aspartate"/>
    <property type="evidence" value="ECO:0007669"/>
    <property type="project" value="TreeGrafter"/>
</dbReference>
<dbReference type="InterPro" id="IPR005288">
    <property type="entry name" value="NadB"/>
</dbReference>
<dbReference type="Proteomes" id="UP000466864">
    <property type="component" value="Unassembled WGS sequence"/>
</dbReference>
<evidence type="ECO:0000313" key="13">
    <source>
        <dbReference type="EMBL" id="MST82984.1"/>
    </source>
</evidence>
<organism evidence="13 14">
    <name type="scientific">Bilifractor porci</name>
    <dbReference type="NCBI Taxonomy" id="2606636"/>
    <lineage>
        <taxon>Bacteria</taxon>
        <taxon>Bacillati</taxon>
        <taxon>Bacillota</taxon>
        <taxon>Clostridia</taxon>
        <taxon>Lachnospirales</taxon>
        <taxon>Lachnospiraceae</taxon>
        <taxon>Bilifractor</taxon>
    </lineage>
</organism>
<dbReference type="UniPathway" id="UPA00253">
    <property type="reaction ID" value="UER00326"/>
</dbReference>
<dbReference type="InterPro" id="IPR003953">
    <property type="entry name" value="FAD-dep_OxRdtase_2_FAD-bd"/>
</dbReference>
<comment type="cofactor">
    <cofactor evidence="1">
        <name>FAD</name>
        <dbReference type="ChEBI" id="CHEBI:57692"/>
    </cofactor>
</comment>
<dbReference type="Gene3D" id="3.50.50.60">
    <property type="entry name" value="FAD/NAD(P)-binding domain"/>
    <property type="match status" value="1"/>
</dbReference>
<reference evidence="13 14" key="1">
    <citation type="submission" date="2019-08" db="EMBL/GenBank/DDBJ databases">
        <title>In-depth cultivation of the pig gut microbiome towards novel bacterial diversity and tailored functional studies.</title>
        <authorList>
            <person name="Wylensek D."/>
            <person name="Hitch T.C.A."/>
            <person name="Clavel T."/>
        </authorList>
    </citation>
    <scope>NUCLEOTIDE SEQUENCE [LARGE SCALE GENOMIC DNA]</scope>
    <source>
        <strain evidence="13 14">Oil+RF-744-WCA-WT-13</strain>
    </source>
</reference>
<dbReference type="EMBL" id="VUMV01000011">
    <property type="protein sequence ID" value="MST82984.1"/>
    <property type="molecule type" value="Genomic_DNA"/>
</dbReference>
<dbReference type="Pfam" id="PF00890">
    <property type="entry name" value="FAD_binding_2"/>
    <property type="match status" value="1"/>
</dbReference>
<dbReference type="GO" id="GO:0033765">
    <property type="term" value="F:steroid dehydrogenase activity, acting on the CH-CH group of donors"/>
    <property type="evidence" value="ECO:0007669"/>
    <property type="project" value="UniProtKB-ARBA"/>
</dbReference>
<sequence length="468" mass="51881">MKTDILVVGSGCAALYFALQIPKDRKVLLITKADCESSDSFLAQGGICMLRDESDYQSYYEDTMRAGHNENDPVSVDIMIRSSQDVIRDLIACGVRFAKDENGALAFTREGAHSSKRILFHEDITGKEITSHLLEAVRRLPNVKIMEYTSMLDIITDSASDAGTAGKRSRALQSGFSGGRKVCRGAVLRFRDGSLGTVQADYTVLATGGIGGLFRHSTNFRQLTGDAVAVALKHGVETEHVNYIQVHPTTFYSGQEEDRSFLISESVRGEGAKLYGKDMKRFTNELLPRDLLTMEILKQMKKDGTKYVWEDLRTIPHEELVRHFPNIIRHCAENGYDVTKECIPVVPAQHYFMGGVKVNHESRTSMPRLYAVGECACNGVHGRNRLASNSLLEALVFAKRAARDMLDGYQEEHSPMPKTALSGYRDADALEKDYAAMIRNKIEAEGGPSSTRIAYRSKFTEEGAAQAV</sequence>
<evidence type="ECO:0000256" key="9">
    <source>
        <dbReference type="ARBA" id="ARBA00023002"/>
    </source>
</evidence>
<evidence type="ECO:0000313" key="14">
    <source>
        <dbReference type="Proteomes" id="UP000466864"/>
    </source>
</evidence>
<gene>
    <name evidence="13" type="ORF">FYJ60_11810</name>
</gene>
<evidence type="ECO:0000256" key="4">
    <source>
        <dbReference type="ARBA" id="ARBA00012173"/>
    </source>
</evidence>